<accession>A0ABR4I7W0</accession>
<gene>
    <name evidence="1" type="ORF">BDW59DRAFT_92711</name>
</gene>
<dbReference type="Proteomes" id="UP001610335">
    <property type="component" value="Unassembled WGS sequence"/>
</dbReference>
<protein>
    <submittedName>
        <fullName evidence="1">NRDE protein-domain-containing protein</fullName>
    </submittedName>
</protein>
<evidence type="ECO:0000313" key="1">
    <source>
        <dbReference type="EMBL" id="KAL2823835.1"/>
    </source>
</evidence>
<organism evidence="1 2">
    <name type="scientific">Aspergillus cavernicola</name>
    <dbReference type="NCBI Taxonomy" id="176166"/>
    <lineage>
        <taxon>Eukaryota</taxon>
        <taxon>Fungi</taxon>
        <taxon>Dikarya</taxon>
        <taxon>Ascomycota</taxon>
        <taxon>Pezizomycotina</taxon>
        <taxon>Eurotiomycetes</taxon>
        <taxon>Eurotiomycetidae</taxon>
        <taxon>Eurotiales</taxon>
        <taxon>Aspergillaceae</taxon>
        <taxon>Aspergillus</taxon>
        <taxon>Aspergillus subgen. Nidulantes</taxon>
    </lineage>
</organism>
<dbReference type="Pfam" id="PF05742">
    <property type="entry name" value="TANGO2"/>
    <property type="match status" value="1"/>
</dbReference>
<dbReference type="PANTHER" id="PTHR17985:SF8">
    <property type="entry name" value="TRANSPORT AND GOLGI ORGANIZATION PROTEIN 2 HOMOLOG"/>
    <property type="match status" value="1"/>
</dbReference>
<keyword evidence="2" id="KW-1185">Reference proteome</keyword>
<dbReference type="PANTHER" id="PTHR17985">
    <property type="entry name" value="SER/THR-RICH PROTEIN T10 IN DGCR REGION"/>
    <property type="match status" value="1"/>
</dbReference>
<dbReference type="EMBL" id="JBFXLS010000049">
    <property type="protein sequence ID" value="KAL2823835.1"/>
    <property type="molecule type" value="Genomic_DNA"/>
</dbReference>
<comment type="caution">
    <text evidence="1">The sequence shown here is derived from an EMBL/GenBank/DDBJ whole genome shotgun (WGS) entry which is preliminary data.</text>
</comment>
<dbReference type="InterPro" id="IPR008551">
    <property type="entry name" value="TANGO2"/>
</dbReference>
<name>A0ABR4I7W0_9EURO</name>
<sequence>MCIAILSTTHPHYRFILINNRDGYLSRPTSPATWWPIPNTQVLGARDLARPAHGTWLGITTHGRFAVLTNCLETDCARAVGGKEPRGIINRWLTSPSTLSGTQTDGVVGFVSGLQRNGELDGVGGFNLLLGDISQPESESESESGRVVIISNGSPAIDRDCCNNGNISVLRIGTEPDQTLTLSNMTLGEDHNPTTLWKKISLGETLTSQAIPTSLQEHEDEDSLIERLFSVLSTDTLPRIPGEEGVAAEKYLGLLRESIFIPVIGEAVEGEATSSYMEGLYGTQTQTVVLIGYDGRVRYVARTLYDEDGRPKDLDERDRSFECWTKRGSR</sequence>
<reference evidence="1 2" key="1">
    <citation type="submission" date="2024-07" db="EMBL/GenBank/DDBJ databases">
        <title>Section-level genome sequencing and comparative genomics of Aspergillus sections Usti and Cavernicolus.</title>
        <authorList>
            <consortium name="Lawrence Berkeley National Laboratory"/>
            <person name="Nybo J.L."/>
            <person name="Vesth T.C."/>
            <person name="Theobald S."/>
            <person name="Frisvad J.C."/>
            <person name="Larsen T.O."/>
            <person name="Kjaerboelling I."/>
            <person name="Rothschild-Mancinelli K."/>
            <person name="Lyhne E.K."/>
            <person name="Kogle M.E."/>
            <person name="Barry K."/>
            <person name="Clum A."/>
            <person name="Na H."/>
            <person name="Ledsgaard L."/>
            <person name="Lin J."/>
            <person name="Lipzen A."/>
            <person name="Kuo A."/>
            <person name="Riley R."/>
            <person name="Mondo S."/>
            <person name="LaButti K."/>
            <person name="Haridas S."/>
            <person name="Pangalinan J."/>
            <person name="Salamov A.A."/>
            <person name="Simmons B.A."/>
            <person name="Magnuson J.K."/>
            <person name="Chen J."/>
            <person name="Drula E."/>
            <person name="Henrissat B."/>
            <person name="Wiebenga A."/>
            <person name="Lubbers R.J."/>
            <person name="Gomes A.C."/>
            <person name="Makela M.R."/>
            <person name="Stajich J."/>
            <person name="Grigoriev I.V."/>
            <person name="Mortensen U.H."/>
            <person name="De vries R.P."/>
            <person name="Baker S.E."/>
            <person name="Andersen M.R."/>
        </authorList>
    </citation>
    <scope>NUCLEOTIDE SEQUENCE [LARGE SCALE GENOMIC DNA]</scope>
    <source>
        <strain evidence="1 2">CBS 600.67</strain>
    </source>
</reference>
<proteinExistence type="predicted"/>
<evidence type="ECO:0000313" key="2">
    <source>
        <dbReference type="Proteomes" id="UP001610335"/>
    </source>
</evidence>